<evidence type="ECO:0000256" key="2">
    <source>
        <dbReference type="SAM" id="Phobius"/>
    </source>
</evidence>
<proteinExistence type="predicted"/>
<name>A0A553K4Z4_9ACTN</name>
<dbReference type="OrthoDB" id="9786439at2"/>
<accession>A0A553K4Z4</accession>
<keyword evidence="2" id="KW-1133">Transmembrane helix</keyword>
<feature type="transmembrane region" description="Helical" evidence="2">
    <location>
        <begin position="64"/>
        <end position="84"/>
    </location>
</feature>
<feature type="transmembrane region" description="Helical" evidence="2">
    <location>
        <begin position="167"/>
        <end position="186"/>
    </location>
</feature>
<feature type="transmembrane region" description="Helical" evidence="2">
    <location>
        <begin position="260"/>
        <end position="279"/>
    </location>
</feature>
<evidence type="ECO:0000313" key="3">
    <source>
        <dbReference type="EMBL" id="TRY19712.1"/>
    </source>
</evidence>
<keyword evidence="1" id="KW-0813">Transport</keyword>
<keyword evidence="4" id="KW-1185">Reference proteome</keyword>
<evidence type="ECO:0000313" key="4">
    <source>
        <dbReference type="Proteomes" id="UP000317638"/>
    </source>
</evidence>
<dbReference type="PANTHER" id="PTHR36838:SF3">
    <property type="entry name" value="TRANSPORTER AUXIN EFFLUX CARRIER EC FAMILY"/>
    <property type="match status" value="1"/>
</dbReference>
<feature type="transmembrane region" description="Helical" evidence="2">
    <location>
        <begin position="7"/>
        <end position="25"/>
    </location>
</feature>
<dbReference type="RefSeq" id="WP_143936799.1">
    <property type="nucleotide sequence ID" value="NZ_VKKG01000001.1"/>
</dbReference>
<protein>
    <recommendedName>
        <fullName evidence="5">Transporter</fullName>
    </recommendedName>
</protein>
<feature type="transmembrane region" description="Helical" evidence="2">
    <location>
        <begin position="198"/>
        <end position="219"/>
    </location>
</feature>
<dbReference type="EMBL" id="VKKG01000001">
    <property type="protein sequence ID" value="TRY19712.1"/>
    <property type="molecule type" value="Genomic_DNA"/>
</dbReference>
<reference evidence="3 4" key="1">
    <citation type="submission" date="2019-07" db="EMBL/GenBank/DDBJ databases">
        <authorList>
            <person name="Zhou L.-Y."/>
        </authorList>
    </citation>
    <scope>NUCLEOTIDE SEQUENCE [LARGE SCALE GENOMIC DNA]</scope>
    <source>
        <strain evidence="3 4">YIM 101269</strain>
    </source>
</reference>
<comment type="caution">
    <text evidence="3">The sequence shown here is derived from an EMBL/GenBank/DDBJ whole genome shotgun (WGS) entry which is preliminary data.</text>
</comment>
<evidence type="ECO:0008006" key="5">
    <source>
        <dbReference type="Google" id="ProtNLM"/>
    </source>
</evidence>
<keyword evidence="2" id="KW-0812">Transmembrane</keyword>
<evidence type="ECO:0000256" key="1">
    <source>
        <dbReference type="ARBA" id="ARBA00022448"/>
    </source>
</evidence>
<feature type="transmembrane region" description="Helical" evidence="2">
    <location>
        <begin position="37"/>
        <end position="58"/>
    </location>
</feature>
<organism evidence="3 4">
    <name type="scientific">Tessaracoccus rhinocerotis</name>
    <dbReference type="NCBI Taxonomy" id="1689449"/>
    <lineage>
        <taxon>Bacteria</taxon>
        <taxon>Bacillati</taxon>
        <taxon>Actinomycetota</taxon>
        <taxon>Actinomycetes</taxon>
        <taxon>Propionibacteriales</taxon>
        <taxon>Propionibacteriaceae</taxon>
        <taxon>Tessaracoccus</taxon>
    </lineage>
</organism>
<dbReference type="Proteomes" id="UP000317638">
    <property type="component" value="Unassembled WGS sequence"/>
</dbReference>
<feature type="transmembrane region" description="Helical" evidence="2">
    <location>
        <begin position="288"/>
        <end position="310"/>
    </location>
</feature>
<gene>
    <name evidence="3" type="ORF">FOJ82_02165</name>
</gene>
<feature type="transmembrane region" description="Helical" evidence="2">
    <location>
        <begin position="231"/>
        <end position="254"/>
    </location>
</feature>
<dbReference type="AlphaFoldDB" id="A0A553K4Z4"/>
<dbReference type="PANTHER" id="PTHR36838">
    <property type="entry name" value="AUXIN EFFLUX CARRIER FAMILY PROTEIN"/>
    <property type="match status" value="1"/>
</dbReference>
<feature type="transmembrane region" description="Helical" evidence="2">
    <location>
        <begin position="96"/>
        <end position="114"/>
    </location>
</feature>
<feature type="transmembrane region" description="Helical" evidence="2">
    <location>
        <begin position="126"/>
        <end position="147"/>
    </location>
</feature>
<sequence>MEVVLEVLSKVLPIFACLLLGAVAARKRIIGTEGVAAIKTLVASFTLPFVIFGAFYSLRLSASTGAISVVIFGVCLATFAVGFWVRRISSGKHKELYPYLFSGYEMGMLGFPLYTLLVGGAHVSNLAVLDIGHELFVFGVFVSFLLAEAGDRIGPAATVTRALRNPVMVALLAGLLLSVTGAASALDQTFAGPLIQDTAAFIAGPTAVLILFSIGYESVSTNAAVGPAIRVVLVRLAVMAPLAALVSAAIFAIVPFDPQLLLAILLMFSLPAPFVIPVFSKIEAHNHFAATVLSIHTLATLLVFVLLVVLNETVLSAPLG</sequence>
<keyword evidence="2" id="KW-0472">Membrane</keyword>